<gene>
    <name evidence="2" type="ORF">GMRT_13180</name>
</gene>
<keyword evidence="1" id="KW-0472">Membrane</keyword>
<proteinExistence type="predicted"/>
<dbReference type="InterPro" id="IPR009030">
    <property type="entry name" value="Growth_fac_rcpt_cys_sf"/>
</dbReference>
<feature type="transmembrane region" description="Helical" evidence="1">
    <location>
        <begin position="79"/>
        <end position="104"/>
    </location>
</feature>
<comment type="caution">
    <text evidence="2">The sequence shown here is derived from an EMBL/GenBank/DDBJ whole genome shotgun (WGS) entry which is preliminary data.</text>
</comment>
<sequence length="116" mass="12746">MTQNSACPGCENGSFLVNGQCYCCDDETHGISNCFACIYDATLKGPICTSCDPDFKIVTNFGSSYCIPKKIFGFSGTEFTFISLLSIVLLFGLIVGIVCLVNYLRDRKRQKKNAKL</sequence>
<reference evidence="2 3" key="1">
    <citation type="submission" date="2019-05" db="EMBL/GenBank/DDBJ databases">
        <title>The compact genome of Giardia muris reveals important steps in the evolution of intestinal protozoan parasites.</title>
        <authorList>
            <person name="Xu F."/>
            <person name="Jimenez-Gonzalez A."/>
            <person name="Einarsson E."/>
            <person name="Astvaldsson A."/>
            <person name="Peirasmaki D."/>
            <person name="Eckmann L."/>
            <person name="Andersson J.O."/>
            <person name="Svard S.G."/>
            <person name="Jerlstrom-Hultqvist J."/>
        </authorList>
    </citation>
    <scope>NUCLEOTIDE SEQUENCE [LARGE SCALE GENOMIC DNA]</scope>
    <source>
        <strain evidence="2 3">Roberts-Thomson</strain>
    </source>
</reference>
<keyword evidence="1" id="KW-1133">Transmembrane helix</keyword>
<dbReference type="Proteomes" id="UP000315496">
    <property type="component" value="Chromosome 2"/>
</dbReference>
<keyword evidence="3" id="KW-1185">Reference proteome</keyword>
<keyword evidence="1" id="KW-0812">Transmembrane</keyword>
<protein>
    <submittedName>
        <fullName evidence="2">High cysteine membrane protein</fullName>
    </submittedName>
</protein>
<name>A0A4Z1SUL7_GIAMU</name>
<dbReference type="EMBL" id="VDLU01000002">
    <property type="protein sequence ID" value="TNJ28655.1"/>
    <property type="molecule type" value="Genomic_DNA"/>
</dbReference>
<dbReference type="AlphaFoldDB" id="A0A4Z1SUL7"/>
<dbReference type="VEuPathDB" id="GiardiaDB:GMRT_13180"/>
<dbReference type="SUPFAM" id="SSF57184">
    <property type="entry name" value="Growth factor receptor domain"/>
    <property type="match status" value="1"/>
</dbReference>
<evidence type="ECO:0000313" key="3">
    <source>
        <dbReference type="Proteomes" id="UP000315496"/>
    </source>
</evidence>
<evidence type="ECO:0000256" key="1">
    <source>
        <dbReference type="SAM" id="Phobius"/>
    </source>
</evidence>
<accession>A0A4Z1SUL7</accession>
<organism evidence="2 3">
    <name type="scientific">Giardia muris</name>
    <dbReference type="NCBI Taxonomy" id="5742"/>
    <lineage>
        <taxon>Eukaryota</taxon>
        <taxon>Metamonada</taxon>
        <taxon>Diplomonadida</taxon>
        <taxon>Hexamitidae</taxon>
        <taxon>Giardiinae</taxon>
        <taxon>Giardia</taxon>
    </lineage>
</organism>
<evidence type="ECO:0000313" key="2">
    <source>
        <dbReference type="EMBL" id="TNJ28655.1"/>
    </source>
</evidence>